<dbReference type="PROSITE" id="PS51352">
    <property type="entry name" value="THIOREDOXIN_2"/>
    <property type="match status" value="1"/>
</dbReference>
<keyword evidence="6" id="KW-0732">Signal</keyword>
<feature type="signal peptide" evidence="6">
    <location>
        <begin position="1"/>
        <end position="19"/>
    </location>
</feature>
<evidence type="ECO:0000256" key="1">
    <source>
        <dbReference type="ARBA" id="ARBA00001182"/>
    </source>
</evidence>
<dbReference type="InterPro" id="IPR036249">
    <property type="entry name" value="Thioredoxin-like_sf"/>
</dbReference>
<dbReference type="InterPro" id="IPR051063">
    <property type="entry name" value="PDI"/>
</dbReference>
<comment type="catalytic activity">
    <reaction evidence="1">
        <text>Catalyzes the rearrangement of -S-S- bonds in proteins.</text>
        <dbReference type="EC" id="5.3.4.1"/>
    </reaction>
</comment>
<evidence type="ECO:0000259" key="7">
    <source>
        <dbReference type="PROSITE" id="PS51352"/>
    </source>
</evidence>
<evidence type="ECO:0000313" key="9">
    <source>
        <dbReference type="Proteomes" id="UP001159427"/>
    </source>
</evidence>
<protein>
    <recommendedName>
        <fullName evidence="2">protein disulfide-isomerase</fullName>
        <ecNumber evidence="2">5.3.4.1</ecNumber>
    </recommendedName>
</protein>
<dbReference type="Pfam" id="PF07749">
    <property type="entry name" value="ERp29"/>
    <property type="match status" value="1"/>
</dbReference>
<dbReference type="InterPro" id="IPR036356">
    <property type="entry name" value="ERp29_C_sf"/>
</dbReference>
<evidence type="ECO:0000256" key="4">
    <source>
        <dbReference type="ARBA" id="ARBA00023235"/>
    </source>
</evidence>
<feature type="domain" description="Thioredoxin" evidence="7">
    <location>
        <begin position="4"/>
        <end position="128"/>
    </location>
</feature>
<dbReference type="EC" id="5.3.4.1" evidence="2"/>
<keyword evidence="5" id="KW-0676">Redox-active center</keyword>
<reference evidence="8 9" key="1">
    <citation type="submission" date="2022-05" db="EMBL/GenBank/DDBJ databases">
        <authorList>
            <consortium name="Genoscope - CEA"/>
            <person name="William W."/>
        </authorList>
    </citation>
    <scope>NUCLEOTIDE SEQUENCE [LARGE SCALE GENOMIC DNA]</scope>
</reference>
<organism evidence="8 9">
    <name type="scientific">Porites evermanni</name>
    <dbReference type="NCBI Taxonomy" id="104178"/>
    <lineage>
        <taxon>Eukaryota</taxon>
        <taxon>Metazoa</taxon>
        <taxon>Cnidaria</taxon>
        <taxon>Anthozoa</taxon>
        <taxon>Hexacorallia</taxon>
        <taxon>Scleractinia</taxon>
        <taxon>Fungiina</taxon>
        <taxon>Poritidae</taxon>
        <taxon>Porites</taxon>
    </lineage>
</organism>
<dbReference type="Pfam" id="PF00085">
    <property type="entry name" value="Thioredoxin"/>
    <property type="match status" value="2"/>
</dbReference>
<name>A0ABN8MA92_9CNID</name>
<dbReference type="Proteomes" id="UP001159427">
    <property type="component" value="Unassembled WGS sequence"/>
</dbReference>
<evidence type="ECO:0000256" key="3">
    <source>
        <dbReference type="ARBA" id="ARBA00023157"/>
    </source>
</evidence>
<gene>
    <name evidence="8" type="ORF">PEVE_00025412</name>
</gene>
<dbReference type="PANTHER" id="PTHR45672:SF11">
    <property type="entry name" value="PROTEIN DISULFIDE-ISOMERASE C17H9.14C"/>
    <property type="match status" value="1"/>
</dbReference>
<evidence type="ECO:0000256" key="2">
    <source>
        <dbReference type="ARBA" id="ARBA00012723"/>
    </source>
</evidence>
<keyword evidence="9" id="KW-1185">Reference proteome</keyword>
<dbReference type="PANTHER" id="PTHR45672">
    <property type="entry name" value="PROTEIN DISULFIDE-ISOMERASE C17H9.14C-RELATED"/>
    <property type="match status" value="1"/>
</dbReference>
<evidence type="ECO:0000256" key="6">
    <source>
        <dbReference type="SAM" id="SignalP"/>
    </source>
</evidence>
<sequence length="367" mass="42697">MRAHFVFAILVNLVFTAYSSHVKELTLYNFDKFVDGERFVFVFFYASWEHRCVEILERYEEVGDAYADRDDVLIAKVNAYEEVKLGTRYWIDEYPSFRYFIKGSITEETYKGSSHPQDLIRFIQTKAFQRLNLGIFLTPVIDLSSSNFERIVKDRARSIMVLYYNGNCDLCNSLQGTLYNVGVTFRNEPKCLIGRLNCDADPQICIEQGIPHYPRFKVYSQHNKDGVVYEPGTNQESFSETNMTKFMNALCGTQRILRGRLNEKAGLLDDFNDLAVQFMTEHRRRREILVAAKHKALAQAEFQTEANFYVSVMVRIAEHGAGIVKEEIDRLERLIAGPLHANKADELEKRKNILKQFQVLHYERDEL</sequence>
<keyword evidence="4" id="KW-0413">Isomerase</keyword>
<evidence type="ECO:0000256" key="5">
    <source>
        <dbReference type="ARBA" id="ARBA00023284"/>
    </source>
</evidence>
<dbReference type="Gene3D" id="1.20.1150.12">
    <property type="entry name" value="Endoplasmic reticulum resident protein 29, C-terminal domain"/>
    <property type="match status" value="1"/>
</dbReference>
<accession>A0ABN8MA92</accession>
<proteinExistence type="predicted"/>
<dbReference type="SUPFAM" id="SSF47933">
    <property type="entry name" value="ERP29 C domain-like"/>
    <property type="match status" value="1"/>
</dbReference>
<comment type="caution">
    <text evidence="8">The sequence shown here is derived from an EMBL/GenBank/DDBJ whole genome shotgun (WGS) entry which is preliminary data.</text>
</comment>
<dbReference type="InterPro" id="IPR013766">
    <property type="entry name" value="Thioredoxin_domain"/>
</dbReference>
<keyword evidence="3" id="KW-1015">Disulfide bond</keyword>
<dbReference type="SUPFAM" id="SSF52833">
    <property type="entry name" value="Thioredoxin-like"/>
    <property type="match status" value="2"/>
</dbReference>
<dbReference type="InterPro" id="IPR011679">
    <property type="entry name" value="ERp29_C"/>
</dbReference>
<evidence type="ECO:0000313" key="8">
    <source>
        <dbReference type="EMBL" id="CAH3025221.1"/>
    </source>
</evidence>
<dbReference type="EMBL" id="CALNXI010000342">
    <property type="protein sequence ID" value="CAH3025221.1"/>
    <property type="molecule type" value="Genomic_DNA"/>
</dbReference>
<dbReference type="CDD" id="cd02961">
    <property type="entry name" value="PDI_a_family"/>
    <property type="match status" value="2"/>
</dbReference>
<feature type="chain" id="PRO_5046452812" description="protein disulfide-isomerase" evidence="6">
    <location>
        <begin position="20"/>
        <end position="367"/>
    </location>
</feature>
<dbReference type="Gene3D" id="3.40.30.10">
    <property type="entry name" value="Glutaredoxin"/>
    <property type="match status" value="2"/>
</dbReference>